<organism evidence="1 2">
    <name type="scientific">Epilithonimonas vandammei</name>
    <dbReference type="NCBI Taxonomy" id="2487072"/>
    <lineage>
        <taxon>Bacteria</taxon>
        <taxon>Pseudomonadati</taxon>
        <taxon>Bacteroidota</taxon>
        <taxon>Flavobacteriia</taxon>
        <taxon>Flavobacteriales</taxon>
        <taxon>Weeksellaceae</taxon>
        <taxon>Chryseobacterium group</taxon>
        <taxon>Epilithonimonas</taxon>
    </lineage>
</organism>
<evidence type="ECO:0000313" key="2">
    <source>
        <dbReference type="Proteomes" id="UP000281810"/>
    </source>
</evidence>
<keyword evidence="2" id="KW-1185">Reference proteome</keyword>
<dbReference type="OrthoDB" id="959646at2"/>
<dbReference type="AlphaFoldDB" id="A0A3G8YEP7"/>
<dbReference type="Proteomes" id="UP000281810">
    <property type="component" value="Chromosome"/>
</dbReference>
<dbReference type="EMBL" id="CP034161">
    <property type="protein sequence ID" value="AZI39741.1"/>
    <property type="molecule type" value="Genomic_DNA"/>
</dbReference>
<proteinExistence type="predicted"/>
<name>A0A3G8YEP7_9FLAO</name>
<dbReference type="RefSeq" id="WP_124801952.1">
    <property type="nucleotide sequence ID" value="NZ_CP034161.1"/>
</dbReference>
<gene>
    <name evidence="1" type="ORF">EIB74_07110</name>
</gene>
<protein>
    <submittedName>
        <fullName evidence="1">Uncharacterized protein</fullName>
    </submittedName>
</protein>
<sequence>MAKKEILTDLWVYELLKEANVDLHPQGSNIKDIDNALKSASKAGTGKDFTRIYMAFEMEISSKTYSDLEILR</sequence>
<evidence type="ECO:0000313" key="1">
    <source>
        <dbReference type="EMBL" id="AZI39741.1"/>
    </source>
</evidence>
<reference evidence="2" key="1">
    <citation type="submission" date="2018-11" db="EMBL/GenBank/DDBJ databases">
        <title>Proposal to divide the Flavobacteriaceae and reorganize its genera based on Amino Acid Identity values calculated from whole genome sequences.</title>
        <authorList>
            <person name="Nicholson A.C."/>
            <person name="Gulvik C.A."/>
            <person name="Whitney A.M."/>
            <person name="Humrighouse B.W."/>
            <person name="Bell M."/>
            <person name="Holmes B."/>
            <person name="Steigerwalt A.B."/>
            <person name="Villarma A."/>
            <person name="Sheth M."/>
            <person name="Batra D."/>
            <person name="Pryor J."/>
            <person name="Bernardet J.-F."/>
            <person name="Hugo C."/>
            <person name="Kampfer P."/>
            <person name="Newman J.D."/>
            <person name="McQuiston J.R."/>
        </authorList>
    </citation>
    <scope>NUCLEOTIDE SEQUENCE [LARGE SCALE GENOMIC DNA]</scope>
    <source>
        <strain evidence="2">F5649</strain>
    </source>
</reference>
<accession>A0A3G8YEP7</accession>